<keyword evidence="3" id="KW-1185">Reference proteome</keyword>
<dbReference type="InterPro" id="IPR002716">
    <property type="entry name" value="PIN_dom"/>
</dbReference>
<sequence length="159" mass="17846">MSQNDWQESRPLVIDTNTALSGLIGGATRKLIVDLERDLRYPEPSFEEIRRNRGVIQERAGLSATAIDELIDRLFKNITLVPEADVLLQYRTAAEATSSHPDADQERQFEGRDEDDVVFLAAAIATGGDIWSDDKVFGHQDYASWFRTEDVIQHGGVEL</sequence>
<dbReference type="EMBL" id="FOZK01000002">
    <property type="protein sequence ID" value="SFS00111.1"/>
    <property type="molecule type" value="Genomic_DNA"/>
</dbReference>
<dbReference type="RefSeq" id="WP_089816675.1">
    <property type="nucleotide sequence ID" value="NZ_FOZK01000002.1"/>
</dbReference>
<evidence type="ECO:0000313" key="2">
    <source>
        <dbReference type="EMBL" id="SFS00111.1"/>
    </source>
</evidence>
<dbReference type="Proteomes" id="UP000199062">
    <property type="component" value="Unassembled WGS sequence"/>
</dbReference>
<organism evidence="2 3">
    <name type="scientific">Halomicrobium zhouii</name>
    <dbReference type="NCBI Taxonomy" id="767519"/>
    <lineage>
        <taxon>Archaea</taxon>
        <taxon>Methanobacteriati</taxon>
        <taxon>Methanobacteriota</taxon>
        <taxon>Stenosarchaea group</taxon>
        <taxon>Halobacteria</taxon>
        <taxon>Halobacteriales</taxon>
        <taxon>Haloarculaceae</taxon>
        <taxon>Halomicrobium</taxon>
    </lineage>
</organism>
<dbReference type="STRING" id="767519.SAMN05216559_2311"/>
<reference evidence="2 3" key="1">
    <citation type="submission" date="2016-10" db="EMBL/GenBank/DDBJ databases">
        <authorList>
            <person name="de Groot N.N."/>
        </authorList>
    </citation>
    <scope>NUCLEOTIDE SEQUENCE [LARGE SCALE GENOMIC DNA]</scope>
    <source>
        <strain evidence="2 3">CGMCC 1.10457</strain>
    </source>
</reference>
<gene>
    <name evidence="2" type="ORF">SAMN05216559_2311</name>
</gene>
<proteinExistence type="predicted"/>
<name>A0A1I6L9H2_9EURY</name>
<protein>
    <submittedName>
        <fullName evidence="2">Predicted nucleic acid-binding protein, contains PIN domain</fullName>
    </submittedName>
</protein>
<dbReference type="SUPFAM" id="SSF88723">
    <property type="entry name" value="PIN domain-like"/>
    <property type="match status" value="1"/>
</dbReference>
<dbReference type="Pfam" id="PF10130">
    <property type="entry name" value="PIN_2"/>
    <property type="match status" value="1"/>
</dbReference>
<evidence type="ECO:0000259" key="1">
    <source>
        <dbReference type="Pfam" id="PF10130"/>
    </source>
</evidence>
<feature type="domain" description="PIN" evidence="1">
    <location>
        <begin position="13"/>
        <end position="145"/>
    </location>
</feature>
<evidence type="ECO:0000313" key="3">
    <source>
        <dbReference type="Proteomes" id="UP000199062"/>
    </source>
</evidence>
<dbReference type="InterPro" id="IPR029060">
    <property type="entry name" value="PIN-like_dom_sf"/>
</dbReference>
<accession>A0A1I6L9H2</accession>
<dbReference type="AlphaFoldDB" id="A0A1I6L9H2"/>